<reference evidence="4" key="1">
    <citation type="submission" date="2017-05" db="EMBL/GenBank/DDBJ databases">
        <title>Streptomyces olivochromogenes NBRC 3561 whole genome shotgun sequence.</title>
        <authorList>
            <person name="Dohra H."/>
            <person name="Kodani S."/>
        </authorList>
    </citation>
    <scope>NUCLEOTIDE SEQUENCE [LARGE SCALE GENOMIC DNA]</scope>
    <source>
        <strain evidence="4">NBRC 3561</strain>
    </source>
</reference>
<dbReference type="STRING" id="1963.AQJ27_50945"/>
<proteinExistence type="predicted"/>
<dbReference type="AlphaFoldDB" id="A0A286PGR9"/>
<gene>
    <name evidence="3" type="ORF">SO3561_10323</name>
</gene>
<organism evidence="3 4">
    <name type="scientific">Streptomyces olivochromogenes</name>
    <dbReference type="NCBI Taxonomy" id="1963"/>
    <lineage>
        <taxon>Bacteria</taxon>
        <taxon>Bacillati</taxon>
        <taxon>Actinomycetota</taxon>
        <taxon>Actinomycetes</taxon>
        <taxon>Kitasatosporales</taxon>
        <taxon>Streptomycetaceae</taxon>
        <taxon>Streptomyces</taxon>
    </lineage>
</organism>
<evidence type="ECO:0000313" key="3">
    <source>
        <dbReference type="EMBL" id="GAX58748.1"/>
    </source>
</evidence>
<dbReference type="Pfam" id="PF13508">
    <property type="entry name" value="Acetyltransf_7"/>
    <property type="match status" value="1"/>
</dbReference>
<sequence length="270" mass="29503">MKQREKTTSKTDRQMEGGVAWRRRTTGDDCSPAHRLRSCSNRRMTKIESELIRRWLDGWTVARSLPEPEPVEPAGDGLRSKCEQPGREVEVFALRADEEPESLARLAATVAAARQTTWLTVPTLRPGTVEAVVDAAGLELLHRSEWFMTTDLTEHPQHAPAAPYEREIRTEGPVTIVSLHGPSGEVAARGAIAVVGADAIADRIETDAAHRRRGLGRAMMSALAEAAVSQGARTGLLIASEEGQRLYSSLGWHHEADVLIARGPVVPSSW</sequence>
<name>A0A286PGR9_STROL</name>
<dbReference type="PROSITE" id="PS51186">
    <property type="entry name" value="GNAT"/>
    <property type="match status" value="1"/>
</dbReference>
<evidence type="ECO:0000256" key="1">
    <source>
        <dbReference type="SAM" id="MobiDB-lite"/>
    </source>
</evidence>
<feature type="domain" description="N-acetyltransferase" evidence="2">
    <location>
        <begin position="122"/>
        <end position="270"/>
    </location>
</feature>
<dbReference type="GO" id="GO:0016747">
    <property type="term" value="F:acyltransferase activity, transferring groups other than amino-acyl groups"/>
    <property type="evidence" value="ECO:0007669"/>
    <property type="project" value="InterPro"/>
</dbReference>
<protein>
    <recommendedName>
        <fullName evidence="2">N-acetyltransferase domain-containing protein</fullName>
    </recommendedName>
</protein>
<dbReference type="CDD" id="cd04301">
    <property type="entry name" value="NAT_SF"/>
    <property type="match status" value="1"/>
</dbReference>
<feature type="region of interest" description="Disordered" evidence="1">
    <location>
        <begin position="1"/>
        <end position="33"/>
    </location>
</feature>
<dbReference type="InterPro" id="IPR000182">
    <property type="entry name" value="GNAT_dom"/>
</dbReference>
<dbReference type="Gene3D" id="3.40.630.30">
    <property type="match status" value="1"/>
</dbReference>
<keyword evidence="4" id="KW-1185">Reference proteome</keyword>
<accession>A0A286PGR9</accession>
<dbReference type="Proteomes" id="UP000217446">
    <property type="component" value="Unassembled WGS sequence"/>
</dbReference>
<evidence type="ECO:0000259" key="2">
    <source>
        <dbReference type="PROSITE" id="PS51186"/>
    </source>
</evidence>
<dbReference type="InterPro" id="IPR016181">
    <property type="entry name" value="Acyl_CoA_acyltransferase"/>
</dbReference>
<dbReference type="EMBL" id="BDQI01000063">
    <property type="protein sequence ID" value="GAX58748.1"/>
    <property type="molecule type" value="Genomic_DNA"/>
</dbReference>
<comment type="caution">
    <text evidence="3">The sequence shown here is derived from an EMBL/GenBank/DDBJ whole genome shotgun (WGS) entry which is preliminary data.</text>
</comment>
<dbReference type="SUPFAM" id="SSF55729">
    <property type="entry name" value="Acyl-CoA N-acyltransferases (Nat)"/>
    <property type="match status" value="1"/>
</dbReference>
<evidence type="ECO:0000313" key="4">
    <source>
        <dbReference type="Proteomes" id="UP000217446"/>
    </source>
</evidence>
<feature type="compositionally biased region" description="Basic and acidic residues" evidence="1">
    <location>
        <begin position="1"/>
        <end position="15"/>
    </location>
</feature>